<dbReference type="PANTHER" id="PTHR39452">
    <property type="entry name" value="CHEY-P PHOSPHATASE CHEX"/>
    <property type="match status" value="1"/>
</dbReference>
<organism evidence="3 4">
    <name type="scientific">Teretinema zuelzerae</name>
    <dbReference type="NCBI Taxonomy" id="156"/>
    <lineage>
        <taxon>Bacteria</taxon>
        <taxon>Pseudomonadati</taxon>
        <taxon>Spirochaetota</taxon>
        <taxon>Spirochaetia</taxon>
        <taxon>Spirochaetales</taxon>
        <taxon>Treponemataceae</taxon>
        <taxon>Teretinema</taxon>
    </lineage>
</organism>
<feature type="domain" description="Chemotaxis phosphatase CheX-like" evidence="2">
    <location>
        <begin position="42"/>
        <end position="138"/>
    </location>
</feature>
<gene>
    <name evidence="3" type="ORF">K7J14_04340</name>
</gene>
<evidence type="ECO:0000313" key="3">
    <source>
        <dbReference type="EMBL" id="MCD1653925.1"/>
    </source>
</evidence>
<comment type="caution">
    <text evidence="3">The sequence shown here is derived from an EMBL/GenBank/DDBJ whole genome shotgun (WGS) entry which is preliminary data.</text>
</comment>
<dbReference type="CDD" id="cd17906">
    <property type="entry name" value="CheX"/>
    <property type="match status" value="1"/>
</dbReference>
<name>A0AAE3EGU4_9SPIR</name>
<dbReference type="Gene3D" id="3.40.1550.10">
    <property type="entry name" value="CheC-like"/>
    <property type="match status" value="1"/>
</dbReference>
<dbReference type="AlphaFoldDB" id="A0AAE3EGU4"/>
<sequence length="158" mass="17351">MEKYIQPFVDVCVNVFRDFLGTELETGRPFFVDKNEPHDWDVSTIIGLTGEARGAVVISMKTSLALKLTGILTGSEHKELDDEVVDAIGEIINIIAGNAKRGLEESFRLVISLPTIVRGPGHTIMWPNEQARIICIPFKIFETESFCLSVAIDTGGAS</sequence>
<dbReference type="PANTHER" id="PTHR39452:SF1">
    <property type="entry name" value="CHEY-P PHOSPHATASE CHEX"/>
    <property type="match status" value="1"/>
</dbReference>
<keyword evidence="1" id="KW-0145">Chemotaxis</keyword>
<dbReference type="InterPro" id="IPR028976">
    <property type="entry name" value="CheC-like_sf"/>
</dbReference>
<evidence type="ECO:0000313" key="4">
    <source>
        <dbReference type="Proteomes" id="UP001198163"/>
    </source>
</evidence>
<evidence type="ECO:0000256" key="1">
    <source>
        <dbReference type="ARBA" id="ARBA00022500"/>
    </source>
</evidence>
<keyword evidence="4" id="KW-1185">Reference proteome</keyword>
<evidence type="ECO:0000259" key="2">
    <source>
        <dbReference type="Pfam" id="PF13690"/>
    </source>
</evidence>
<dbReference type="RefSeq" id="WP_230753550.1">
    <property type="nucleotide sequence ID" value="NZ_JAINWA010000001.1"/>
</dbReference>
<accession>A0AAE3EGU4</accession>
<dbReference type="SUPFAM" id="SSF103039">
    <property type="entry name" value="CheC-like"/>
    <property type="match status" value="1"/>
</dbReference>
<dbReference type="InterPro" id="IPR028051">
    <property type="entry name" value="CheX-like_dom"/>
</dbReference>
<dbReference type="Pfam" id="PF13690">
    <property type="entry name" value="CheX"/>
    <property type="match status" value="1"/>
</dbReference>
<dbReference type="Proteomes" id="UP001198163">
    <property type="component" value="Unassembled WGS sequence"/>
</dbReference>
<protein>
    <submittedName>
        <fullName evidence="3">Chemotaxis protein CheX</fullName>
    </submittedName>
</protein>
<dbReference type="EMBL" id="JAINWA010000001">
    <property type="protein sequence ID" value="MCD1653925.1"/>
    <property type="molecule type" value="Genomic_DNA"/>
</dbReference>
<reference evidence="3" key="1">
    <citation type="submission" date="2021-08" db="EMBL/GenBank/DDBJ databases">
        <title>Comparative analyses of Brucepasteria parasyntrophica and Teretinema zuelzerae.</title>
        <authorList>
            <person name="Song Y."/>
            <person name="Brune A."/>
        </authorList>
    </citation>
    <scope>NUCLEOTIDE SEQUENCE</scope>
    <source>
        <strain evidence="3">DSM 1903</strain>
    </source>
</reference>
<proteinExistence type="predicted"/>
<dbReference type="GO" id="GO:0006935">
    <property type="term" value="P:chemotaxis"/>
    <property type="evidence" value="ECO:0007669"/>
    <property type="project" value="UniProtKB-KW"/>
</dbReference>
<dbReference type="InterPro" id="IPR038756">
    <property type="entry name" value="CheX-like"/>
</dbReference>